<dbReference type="AlphaFoldDB" id="A0A2G9SJR5"/>
<dbReference type="EMBL" id="KV923603">
    <property type="protein sequence ID" value="PIO40406.1"/>
    <property type="molecule type" value="Genomic_DNA"/>
</dbReference>
<organism evidence="1 2">
    <name type="scientific">Aquarana catesbeiana</name>
    <name type="common">American bullfrog</name>
    <name type="synonym">Rana catesbeiana</name>
    <dbReference type="NCBI Taxonomy" id="8400"/>
    <lineage>
        <taxon>Eukaryota</taxon>
        <taxon>Metazoa</taxon>
        <taxon>Chordata</taxon>
        <taxon>Craniata</taxon>
        <taxon>Vertebrata</taxon>
        <taxon>Euteleostomi</taxon>
        <taxon>Amphibia</taxon>
        <taxon>Batrachia</taxon>
        <taxon>Anura</taxon>
        <taxon>Neobatrachia</taxon>
        <taxon>Ranoidea</taxon>
        <taxon>Ranidae</taxon>
        <taxon>Aquarana</taxon>
    </lineage>
</organism>
<sequence length="59" mass="6686">MPPSAVERGSYTEDFGDLLTPYYPAKNKTYRRKESDITGLPPIPTQPIGFEDAQVLIWN</sequence>
<dbReference type="GO" id="GO:0004180">
    <property type="term" value="F:carboxypeptidase activity"/>
    <property type="evidence" value="ECO:0007669"/>
    <property type="project" value="TreeGrafter"/>
</dbReference>
<dbReference type="PANTHER" id="PTHR10404:SF50">
    <property type="entry name" value="AMINOPEPTIDASE NAALADL1"/>
    <property type="match status" value="1"/>
</dbReference>
<dbReference type="PANTHER" id="PTHR10404">
    <property type="entry name" value="N-ACETYLATED-ALPHA-LINKED ACIDIC DIPEPTIDASE"/>
    <property type="match status" value="1"/>
</dbReference>
<gene>
    <name evidence="1" type="ORF">AB205_0217450</name>
</gene>
<evidence type="ECO:0000313" key="1">
    <source>
        <dbReference type="EMBL" id="PIO40406.1"/>
    </source>
</evidence>
<proteinExistence type="predicted"/>
<accession>A0A2G9SJR5</accession>
<dbReference type="InterPro" id="IPR046450">
    <property type="entry name" value="PA_dom_sf"/>
</dbReference>
<dbReference type="InterPro" id="IPR039373">
    <property type="entry name" value="Peptidase_M28B"/>
</dbReference>
<protein>
    <submittedName>
        <fullName evidence="1">Uncharacterized protein</fullName>
    </submittedName>
</protein>
<dbReference type="OrthoDB" id="5841748at2759"/>
<evidence type="ECO:0000313" key="2">
    <source>
        <dbReference type="Proteomes" id="UP000228934"/>
    </source>
</evidence>
<name>A0A2G9SJR5_AQUCT</name>
<feature type="non-terminal residue" evidence="1">
    <location>
        <position position="59"/>
    </location>
</feature>
<dbReference type="Proteomes" id="UP000228934">
    <property type="component" value="Unassembled WGS sequence"/>
</dbReference>
<keyword evidence="2" id="KW-1185">Reference proteome</keyword>
<dbReference type="Gene3D" id="3.50.30.30">
    <property type="match status" value="1"/>
</dbReference>
<reference evidence="2" key="1">
    <citation type="journal article" date="2017" name="Nat. Commun.">
        <title>The North American bullfrog draft genome provides insight into hormonal regulation of long noncoding RNA.</title>
        <authorList>
            <person name="Hammond S.A."/>
            <person name="Warren R.L."/>
            <person name="Vandervalk B.P."/>
            <person name="Kucuk E."/>
            <person name="Khan H."/>
            <person name="Gibb E.A."/>
            <person name="Pandoh P."/>
            <person name="Kirk H."/>
            <person name="Zhao Y."/>
            <person name="Jones M."/>
            <person name="Mungall A.J."/>
            <person name="Coope R."/>
            <person name="Pleasance S."/>
            <person name="Moore R.A."/>
            <person name="Holt R.A."/>
            <person name="Round J.M."/>
            <person name="Ohora S."/>
            <person name="Walle B.V."/>
            <person name="Veldhoen N."/>
            <person name="Helbing C.C."/>
            <person name="Birol I."/>
        </authorList>
    </citation>
    <scope>NUCLEOTIDE SEQUENCE [LARGE SCALE GENOMIC DNA]</scope>
</reference>
<dbReference type="SUPFAM" id="SSF52025">
    <property type="entry name" value="PA domain"/>
    <property type="match status" value="1"/>
</dbReference>